<name>A0AAN9U3B6_9HEMI</name>
<dbReference type="InterPro" id="IPR010569">
    <property type="entry name" value="Myotubularin-like_Pase_dom"/>
</dbReference>
<dbReference type="InterPro" id="IPR030564">
    <property type="entry name" value="Myotubularin"/>
</dbReference>
<dbReference type="SUPFAM" id="SSF52799">
    <property type="entry name" value="(Phosphotyrosine protein) phosphatases II"/>
    <property type="match status" value="1"/>
</dbReference>
<dbReference type="EMBL" id="JBBCAQ010000002">
    <property type="protein sequence ID" value="KAK7605354.1"/>
    <property type="molecule type" value="Genomic_DNA"/>
</dbReference>
<sequence>MELTDRILVSQVNHVIMQQYPSRRPVGGTLCITSYHLILSARERGNDELIIIMHNMIDIVEKKLSNITGGSLSLKCKDFRVVKLDISSTEDLNNVATTLESLSSINSVLLMYPFFYRLPPSTIEDGWTAYRPESEFTKLTLGDDWRLTYINQNFDICPTYPSVLVVPKSMDDDTIILSAKFREGGRFPVLSYRHNVGSVLMRSSQPLVGSTNKRCKEDERLLNSVLGIGKRGFIIDTRASNSKSRNGGYELQAHYPQWRRLPKPIERHHVLLDSLSKIVEACIDKSSSMDKWSSRLESSNWLSHVRDALNCACLTAQCLDQDVSPVLVHGSEGTDSTLVITSVVQVILNPDCRTMRGFQALIEREWLQAGYPFQKRHSRGCFSTTSTGRTKSHGATFLLFLDCVWQIQNQFICSFEFSPSLLYLLFEHSYASEYGTFLGNCEADRDMLELPQKTVSLWSYINKIDVLETLLNPLYLPNNKIIWPSVAPMSLILWRELFLRWTVDLSNERDAQKKIEKIVKKNKELKSKVIQLRKQLTEYSKQT</sequence>
<dbReference type="Pfam" id="PF21098">
    <property type="entry name" value="PH-GRAM_MTMR6-like"/>
    <property type="match status" value="1"/>
</dbReference>
<organism evidence="4 5">
    <name type="scientific">Parthenolecanium corni</name>
    <dbReference type="NCBI Taxonomy" id="536013"/>
    <lineage>
        <taxon>Eukaryota</taxon>
        <taxon>Metazoa</taxon>
        <taxon>Ecdysozoa</taxon>
        <taxon>Arthropoda</taxon>
        <taxon>Hexapoda</taxon>
        <taxon>Insecta</taxon>
        <taxon>Pterygota</taxon>
        <taxon>Neoptera</taxon>
        <taxon>Paraneoptera</taxon>
        <taxon>Hemiptera</taxon>
        <taxon>Sternorrhyncha</taxon>
        <taxon>Coccoidea</taxon>
        <taxon>Coccidae</taxon>
        <taxon>Parthenolecanium</taxon>
    </lineage>
</organism>
<accession>A0AAN9U3B6</accession>
<dbReference type="InterPro" id="IPR048994">
    <property type="entry name" value="PH-GRAM_MTMR6-9"/>
</dbReference>
<keyword evidence="5" id="KW-1185">Reference proteome</keyword>
<dbReference type="InterPro" id="IPR029021">
    <property type="entry name" value="Prot-tyrosine_phosphatase-like"/>
</dbReference>
<dbReference type="PANTHER" id="PTHR10807:SF73">
    <property type="entry name" value="LD06050P"/>
    <property type="match status" value="1"/>
</dbReference>
<dbReference type="PROSITE" id="PS51339">
    <property type="entry name" value="PPASE_MYOTUBULARIN"/>
    <property type="match status" value="1"/>
</dbReference>
<protein>
    <recommendedName>
        <fullName evidence="3">Myotubularin phosphatase domain-containing protein</fullName>
    </recommendedName>
</protein>
<dbReference type="PANTHER" id="PTHR10807">
    <property type="entry name" value="MYOTUBULARIN-RELATED"/>
    <property type="match status" value="1"/>
</dbReference>
<dbReference type="Proteomes" id="UP001367676">
    <property type="component" value="Unassembled WGS sequence"/>
</dbReference>
<dbReference type="InterPro" id="IPR011993">
    <property type="entry name" value="PH-like_dom_sf"/>
</dbReference>
<evidence type="ECO:0000313" key="4">
    <source>
        <dbReference type="EMBL" id="KAK7605354.1"/>
    </source>
</evidence>
<dbReference type="GO" id="GO:0046856">
    <property type="term" value="P:phosphatidylinositol dephosphorylation"/>
    <property type="evidence" value="ECO:0007669"/>
    <property type="project" value="TreeGrafter"/>
</dbReference>
<evidence type="ECO:0000259" key="3">
    <source>
        <dbReference type="PROSITE" id="PS51339"/>
    </source>
</evidence>
<evidence type="ECO:0000256" key="1">
    <source>
        <dbReference type="ARBA" id="ARBA00007471"/>
    </source>
</evidence>
<dbReference type="GO" id="GO:0019903">
    <property type="term" value="F:protein phosphatase binding"/>
    <property type="evidence" value="ECO:0007669"/>
    <property type="project" value="TreeGrafter"/>
</dbReference>
<comment type="caution">
    <text evidence="4">The sequence shown here is derived from an EMBL/GenBank/DDBJ whole genome shotgun (WGS) entry which is preliminary data.</text>
</comment>
<evidence type="ECO:0000313" key="5">
    <source>
        <dbReference type="Proteomes" id="UP001367676"/>
    </source>
</evidence>
<keyword evidence="2" id="KW-0175">Coiled coil</keyword>
<gene>
    <name evidence="4" type="ORF">V9T40_007212</name>
</gene>
<dbReference type="CDD" id="cd14536">
    <property type="entry name" value="PTP-MTMR9"/>
    <property type="match status" value="1"/>
</dbReference>
<comment type="similarity">
    <text evidence="1">Belongs to the protein-tyrosine phosphatase family. Non-receptor class myotubularin subfamily.</text>
</comment>
<dbReference type="GO" id="GO:0005737">
    <property type="term" value="C:cytoplasm"/>
    <property type="evidence" value="ECO:0007669"/>
    <property type="project" value="TreeGrafter"/>
</dbReference>
<proteinExistence type="inferred from homology"/>
<reference evidence="4 5" key="1">
    <citation type="submission" date="2024-03" db="EMBL/GenBank/DDBJ databases">
        <title>Adaptation during the transition from Ophiocordyceps entomopathogen to insect associate is accompanied by gene loss and intensified selection.</title>
        <authorList>
            <person name="Ward C.M."/>
            <person name="Onetto C.A."/>
            <person name="Borneman A.R."/>
        </authorList>
    </citation>
    <scope>NUCLEOTIDE SEQUENCE [LARGE SCALE GENOMIC DNA]</scope>
    <source>
        <strain evidence="4">AWRI1</strain>
        <tissue evidence="4">Single Adult Female</tissue>
    </source>
</reference>
<evidence type="ECO:0000256" key="2">
    <source>
        <dbReference type="SAM" id="Coils"/>
    </source>
</evidence>
<dbReference type="GO" id="GO:0010507">
    <property type="term" value="P:negative regulation of autophagy"/>
    <property type="evidence" value="ECO:0007669"/>
    <property type="project" value="TreeGrafter"/>
</dbReference>
<feature type="domain" description="Myotubularin phosphatase" evidence="3">
    <location>
        <begin position="126"/>
        <end position="498"/>
    </location>
</feature>
<feature type="coiled-coil region" evidence="2">
    <location>
        <begin position="508"/>
        <end position="542"/>
    </location>
</feature>
<dbReference type="Pfam" id="PF06602">
    <property type="entry name" value="Myotub-related"/>
    <property type="match status" value="1"/>
</dbReference>
<dbReference type="SUPFAM" id="SSF50729">
    <property type="entry name" value="PH domain-like"/>
    <property type="match status" value="1"/>
</dbReference>
<dbReference type="Gene3D" id="2.30.29.30">
    <property type="entry name" value="Pleckstrin-homology domain (PH domain)/Phosphotyrosine-binding domain (PTB)"/>
    <property type="match status" value="1"/>
</dbReference>
<dbReference type="AlphaFoldDB" id="A0AAN9U3B6"/>